<evidence type="ECO:0000313" key="5">
    <source>
        <dbReference type="Proteomes" id="UP000270219"/>
    </source>
</evidence>
<evidence type="ECO:0000256" key="2">
    <source>
        <dbReference type="ARBA" id="ARBA00023287"/>
    </source>
</evidence>
<protein>
    <submittedName>
        <fullName evidence="4">Prepilin-type N-terminal cleavage/methylation domain-containing protein</fullName>
    </submittedName>
</protein>
<gene>
    <name evidence="4" type="ORF">D8M04_02090</name>
</gene>
<feature type="transmembrane region" description="Helical" evidence="3">
    <location>
        <begin position="6"/>
        <end position="29"/>
    </location>
</feature>
<accession>A0A498DT91</accession>
<name>A0A498DT91_9BACI</name>
<keyword evidence="2" id="KW-0178">Competence</keyword>
<keyword evidence="3" id="KW-1133">Transmembrane helix</keyword>
<dbReference type="InterPro" id="IPR012902">
    <property type="entry name" value="N_methyl_site"/>
</dbReference>
<keyword evidence="3" id="KW-0472">Membrane</keyword>
<dbReference type="OrthoDB" id="1653576at2"/>
<keyword evidence="3" id="KW-0812">Transmembrane</keyword>
<dbReference type="InterPro" id="IPR045584">
    <property type="entry name" value="Pilin-like"/>
</dbReference>
<reference evidence="4 5" key="1">
    <citation type="submission" date="2018-10" db="EMBL/GenBank/DDBJ databases">
        <title>Oceanobacillus sp. YLB-02 draft genome.</title>
        <authorList>
            <person name="Yu L."/>
        </authorList>
    </citation>
    <scope>NUCLEOTIDE SEQUENCE [LARGE SCALE GENOMIC DNA]</scope>
    <source>
        <strain evidence="4 5">YLB-02</strain>
    </source>
</reference>
<organism evidence="4 5">
    <name type="scientific">Oceanobacillus piezotolerans</name>
    <dbReference type="NCBI Taxonomy" id="2448030"/>
    <lineage>
        <taxon>Bacteria</taxon>
        <taxon>Bacillati</taxon>
        <taxon>Bacillota</taxon>
        <taxon>Bacilli</taxon>
        <taxon>Bacillales</taxon>
        <taxon>Bacillaceae</taxon>
        <taxon>Oceanobacillus</taxon>
    </lineage>
</organism>
<comment type="caution">
    <text evidence="4">The sequence shown here is derived from an EMBL/GenBank/DDBJ whole genome shotgun (WGS) entry which is preliminary data.</text>
</comment>
<proteinExistence type="predicted"/>
<dbReference type="AlphaFoldDB" id="A0A498DT91"/>
<dbReference type="Proteomes" id="UP000270219">
    <property type="component" value="Unassembled WGS sequence"/>
</dbReference>
<comment type="subcellular location">
    <subcellularLocation>
        <location evidence="1">Cell surface</location>
    </subcellularLocation>
</comment>
<sequence>MRDSYGFTLLELLLALSILSVFVLITPIIKSTTLEKIRGQQFLELFQSDVMYLQTITATSNEHLRIQFFQDKYILYRGTKAYISRDYPPQWSIDTRGEDKLSFNKSGTVLKPRTIVFSNKEDNYHAIFPFGKGRFYILQR</sequence>
<keyword evidence="5" id="KW-1185">Reference proteome</keyword>
<dbReference type="SUPFAM" id="SSF54523">
    <property type="entry name" value="Pili subunits"/>
    <property type="match status" value="1"/>
</dbReference>
<dbReference type="RefSeq" id="WP_121520928.1">
    <property type="nucleotide sequence ID" value="NZ_RCHR01000001.1"/>
</dbReference>
<dbReference type="GO" id="GO:0009986">
    <property type="term" value="C:cell surface"/>
    <property type="evidence" value="ECO:0007669"/>
    <property type="project" value="UniProtKB-SubCell"/>
</dbReference>
<dbReference type="GO" id="GO:0030420">
    <property type="term" value="P:establishment of competence for transformation"/>
    <property type="evidence" value="ECO:0007669"/>
    <property type="project" value="UniProtKB-KW"/>
</dbReference>
<dbReference type="EMBL" id="RCHR01000001">
    <property type="protein sequence ID" value="RLL48087.1"/>
    <property type="molecule type" value="Genomic_DNA"/>
</dbReference>
<dbReference type="NCBIfam" id="NF040982">
    <property type="entry name" value="ComGD"/>
    <property type="match status" value="1"/>
</dbReference>
<evidence type="ECO:0000256" key="1">
    <source>
        <dbReference type="ARBA" id="ARBA00004241"/>
    </source>
</evidence>
<evidence type="ECO:0000313" key="4">
    <source>
        <dbReference type="EMBL" id="RLL48087.1"/>
    </source>
</evidence>
<evidence type="ECO:0000256" key="3">
    <source>
        <dbReference type="SAM" id="Phobius"/>
    </source>
</evidence>
<dbReference type="InterPro" id="IPR016785">
    <property type="entry name" value="ComGD"/>
</dbReference>
<dbReference type="Pfam" id="PF07963">
    <property type="entry name" value="N_methyl"/>
    <property type="match status" value="1"/>
</dbReference>
<dbReference type="PIRSF" id="PIRSF021292">
    <property type="entry name" value="Competence_ComGD"/>
    <property type="match status" value="1"/>
</dbReference>
<dbReference type="NCBIfam" id="TIGR02532">
    <property type="entry name" value="IV_pilin_GFxxxE"/>
    <property type="match status" value="1"/>
</dbReference>